<evidence type="ECO:0000313" key="2">
    <source>
        <dbReference type="Proteomes" id="UP000002385"/>
    </source>
</evidence>
<evidence type="ECO:0000313" key="1">
    <source>
        <dbReference type="EMBL" id="ACK82367.1"/>
    </source>
</evidence>
<sequence length="53" mass="5764">MWRIDGRRVVVASRLARVGITARQLGEHLLLATSGIKASVSSGAEYRDHMAVT</sequence>
<dbReference type="Proteomes" id="UP000002385">
    <property type="component" value="Chromosome"/>
</dbReference>
<dbReference type="HOGENOM" id="CLU_3063299_0_0_5"/>
<reference evidence="2" key="1">
    <citation type="submission" date="2008-12" db="EMBL/GenBank/DDBJ databases">
        <title>Complete sequence of chromosome of Methylobacterium chloromethanicum CM4.</title>
        <authorList>
            <consortium name="US DOE Joint Genome Institute"/>
            <person name="Lucas S."/>
            <person name="Copeland A."/>
            <person name="Lapidus A."/>
            <person name="Glavina del Rio T."/>
            <person name="Dalin E."/>
            <person name="Tice H."/>
            <person name="Bruce D."/>
            <person name="Goodwin L."/>
            <person name="Pitluck S."/>
            <person name="Chertkov O."/>
            <person name="Brettin T."/>
            <person name="Detter J.C."/>
            <person name="Han C."/>
            <person name="Larimer F."/>
            <person name="Land M."/>
            <person name="Hauser L."/>
            <person name="Kyrpides N."/>
            <person name="Mikhailova N."/>
            <person name="Marx C."/>
            <person name="Richardson P."/>
        </authorList>
    </citation>
    <scope>NUCLEOTIDE SEQUENCE [LARGE SCALE GENOMIC DNA]</scope>
    <source>
        <strain evidence="2">CM4 / NCIMB 13688</strain>
    </source>
</reference>
<dbReference type="AlphaFoldDB" id="B7KS05"/>
<gene>
    <name evidence="1" type="ordered locus">Mchl_1496</name>
</gene>
<reference evidence="1 2" key="2">
    <citation type="journal article" date="2012" name="J. Bacteriol.">
        <title>Complete genome sequences of six strains of the genus Methylobacterium.</title>
        <authorList>
            <person name="Marx C.J."/>
            <person name="Bringel F."/>
            <person name="Chistoserdova L."/>
            <person name="Moulin L."/>
            <person name="Farhan Ul Haque M."/>
            <person name="Fleischman D.E."/>
            <person name="Gruffaz C."/>
            <person name="Jourand P."/>
            <person name="Knief C."/>
            <person name="Lee M.C."/>
            <person name="Muller E.E."/>
            <person name="Nadalig T."/>
            <person name="Peyraud R."/>
            <person name="Roselli S."/>
            <person name="Russ L."/>
            <person name="Goodwin L.A."/>
            <person name="Ivanova N."/>
            <person name="Kyrpides N."/>
            <person name="Lajus A."/>
            <person name="Land M.L."/>
            <person name="Medigue C."/>
            <person name="Mikhailova N."/>
            <person name="Nolan M."/>
            <person name="Woyke T."/>
            <person name="Stolyar S."/>
            <person name="Vorholt J.A."/>
            <person name="Vuilleumier S."/>
        </authorList>
    </citation>
    <scope>NUCLEOTIDE SEQUENCE [LARGE SCALE GENOMIC DNA]</scope>
    <source>
        <strain evidence="2">CM4 / NCIMB 13688</strain>
    </source>
</reference>
<dbReference type="EMBL" id="CP001298">
    <property type="protein sequence ID" value="ACK82367.1"/>
    <property type="molecule type" value="Genomic_DNA"/>
</dbReference>
<accession>B7KS05</accession>
<dbReference type="KEGG" id="mch:Mchl_1496"/>
<name>B7KS05_METC4</name>
<organism evidence="1 2">
    <name type="scientific">Methylorubrum extorquens (strain CM4 / NCIMB 13688)</name>
    <name type="common">Methylobacterium extorquens</name>
    <dbReference type="NCBI Taxonomy" id="440085"/>
    <lineage>
        <taxon>Bacteria</taxon>
        <taxon>Pseudomonadati</taxon>
        <taxon>Pseudomonadota</taxon>
        <taxon>Alphaproteobacteria</taxon>
        <taxon>Hyphomicrobiales</taxon>
        <taxon>Methylobacteriaceae</taxon>
        <taxon>Methylorubrum</taxon>
    </lineage>
</organism>
<protein>
    <submittedName>
        <fullName evidence="1">Uncharacterized protein</fullName>
    </submittedName>
</protein>
<proteinExistence type="predicted"/>